<dbReference type="RefSeq" id="WP_150556275.1">
    <property type="nucleotide sequence ID" value="NZ_CABPSC010000011.1"/>
</dbReference>
<dbReference type="EMBL" id="CABPSC010000011">
    <property type="protein sequence ID" value="VVE18373.1"/>
    <property type="molecule type" value="Genomic_DNA"/>
</dbReference>
<protein>
    <recommendedName>
        <fullName evidence="8">Ferredoxin</fullName>
    </recommendedName>
</protein>
<proteinExistence type="predicted"/>
<keyword evidence="2" id="KW-0479">Metal-binding</keyword>
<dbReference type="Gene3D" id="3.30.70.20">
    <property type="match status" value="1"/>
</dbReference>
<evidence type="ECO:0000313" key="6">
    <source>
        <dbReference type="EMBL" id="VVE18373.1"/>
    </source>
</evidence>
<evidence type="ECO:0008006" key="8">
    <source>
        <dbReference type="Google" id="ProtNLM"/>
    </source>
</evidence>
<evidence type="ECO:0000256" key="1">
    <source>
        <dbReference type="ARBA" id="ARBA00022448"/>
    </source>
</evidence>
<keyword evidence="1" id="KW-0813">Transport</keyword>
<sequence>MKISITPGMCQGHNNCSRLAPELFALDENGYAMVRIHDTLPSELEDLAEMTANSCPECAINIEYAEDACIHLMDGKAM</sequence>
<accession>A0A5E4W2J7</accession>
<dbReference type="OrthoDB" id="164224at2"/>
<dbReference type="GO" id="GO:0051536">
    <property type="term" value="F:iron-sulfur cluster binding"/>
    <property type="evidence" value="ECO:0007669"/>
    <property type="project" value="UniProtKB-KW"/>
</dbReference>
<evidence type="ECO:0000256" key="5">
    <source>
        <dbReference type="ARBA" id="ARBA00023014"/>
    </source>
</evidence>
<name>A0A5E4W2J7_9BURK</name>
<dbReference type="AlphaFoldDB" id="A0A5E4W2J7"/>
<evidence type="ECO:0000313" key="7">
    <source>
        <dbReference type="Proteomes" id="UP000367825"/>
    </source>
</evidence>
<reference evidence="6 7" key="1">
    <citation type="submission" date="2019-08" db="EMBL/GenBank/DDBJ databases">
        <authorList>
            <person name="Peeters C."/>
        </authorList>
    </citation>
    <scope>NUCLEOTIDE SEQUENCE [LARGE SCALE GENOMIC DNA]</scope>
    <source>
        <strain evidence="6 7">LMG 31109</strain>
    </source>
</reference>
<evidence type="ECO:0000256" key="4">
    <source>
        <dbReference type="ARBA" id="ARBA00023004"/>
    </source>
</evidence>
<dbReference type="PANTHER" id="PTHR36923">
    <property type="entry name" value="FERREDOXIN"/>
    <property type="match status" value="1"/>
</dbReference>
<dbReference type="GO" id="GO:0046872">
    <property type="term" value="F:metal ion binding"/>
    <property type="evidence" value="ECO:0007669"/>
    <property type="project" value="UniProtKB-KW"/>
</dbReference>
<keyword evidence="7" id="KW-1185">Reference proteome</keyword>
<evidence type="ECO:0000256" key="3">
    <source>
        <dbReference type="ARBA" id="ARBA00022982"/>
    </source>
</evidence>
<evidence type="ECO:0000256" key="2">
    <source>
        <dbReference type="ARBA" id="ARBA00022723"/>
    </source>
</evidence>
<keyword evidence="4" id="KW-0408">Iron</keyword>
<gene>
    <name evidence="6" type="ORF">PNO31109_02999</name>
</gene>
<dbReference type="SUPFAM" id="SSF54862">
    <property type="entry name" value="4Fe-4S ferredoxins"/>
    <property type="match status" value="1"/>
</dbReference>
<dbReference type="PANTHER" id="PTHR36923:SF3">
    <property type="entry name" value="FERREDOXIN"/>
    <property type="match status" value="1"/>
</dbReference>
<dbReference type="Pfam" id="PF13459">
    <property type="entry name" value="Fer4_15"/>
    <property type="match status" value="1"/>
</dbReference>
<keyword evidence="3" id="KW-0249">Electron transport</keyword>
<dbReference type="Proteomes" id="UP000367825">
    <property type="component" value="Unassembled WGS sequence"/>
</dbReference>
<keyword evidence="5" id="KW-0411">Iron-sulfur</keyword>
<dbReference type="InterPro" id="IPR051269">
    <property type="entry name" value="Fe-S_cluster_ET"/>
</dbReference>
<organism evidence="6 7">
    <name type="scientific">Pandoraea nosoerga</name>
    <dbReference type="NCBI Taxonomy" id="2508296"/>
    <lineage>
        <taxon>Bacteria</taxon>
        <taxon>Pseudomonadati</taxon>
        <taxon>Pseudomonadota</taxon>
        <taxon>Betaproteobacteria</taxon>
        <taxon>Burkholderiales</taxon>
        <taxon>Burkholderiaceae</taxon>
        <taxon>Pandoraea</taxon>
    </lineage>
</organism>